<proteinExistence type="predicted"/>
<keyword evidence="2" id="KW-0812">Transmembrane</keyword>
<evidence type="ECO:0000313" key="4">
    <source>
        <dbReference type="Proteomes" id="UP000315724"/>
    </source>
</evidence>
<organism evidence="3 4">
    <name type="scientific">Thalassoglobus polymorphus</name>
    <dbReference type="NCBI Taxonomy" id="2527994"/>
    <lineage>
        <taxon>Bacteria</taxon>
        <taxon>Pseudomonadati</taxon>
        <taxon>Planctomycetota</taxon>
        <taxon>Planctomycetia</taxon>
        <taxon>Planctomycetales</taxon>
        <taxon>Planctomycetaceae</taxon>
        <taxon>Thalassoglobus</taxon>
    </lineage>
</organism>
<evidence type="ECO:0000256" key="1">
    <source>
        <dbReference type="SAM" id="MobiDB-lite"/>
    </source>
</evidence>
<dbReference type="Proteomes" id="UP000315724">
    <property type="component" value="Chromosome"/>
</dbReference>
<keyword evidence="2" id="KW-0472">Membrane</keyword>
<dbReference type="EMBL" id="CP036267">
    <property type="protein sequence ID" value="QDT34091.1"/>
    <property type="molecule type" value="Genomic_DNA"/>
</dbReference>
<dbReference type="KEGG" id="tpol:Mal48_33510"/>
<reference evidence="3 4" key="1">
    <citation type="submission" date="2019-02" db="EMBL/GenBank/DDBJ databases">
        <title>Deep-cultivation of Planctomycetes and their phenomic and genomic characterization uncovers novel biology.</title>
        <authorList>
            <person name="Wiegand S."/>
            <person name="Jogler M."/>
            <person name="Boedeker C."/>
            <person name="Pinto D."/>
            <person name="Vollmers J."/>
            <person name="Rivas-Marin E."/>
            <person name="Kohn T."/>
            <person name="Peeters S.H."/>
            <person name="Heuer A."/>
            <person name="Rast P."/>
            <person name="Oberbeckmann S."/>
            <person name="Bunk B."/>
            <person name="Jeske O."/>
            <person name="Meyerdierks A."/>
            <person name="Storesund J.E."/>
            <person name="Kallscheuer N."/>
            <person name="Luecker S."/>
            <person name="Lage O.M."/>
            <person name="Pohl T."/>
            <person name="Merkel B.J."/>
            <person name="Hornburger P."/>
            <person name="Mueller R.-W."/>
            <person name="Bruemmer F."/>
            <person name="Labrenz M."/>
            <person name="Spormann A.M."/>
            <person name="Op den Camp H."/>
            <person name="Overmann J."/>
            <person name="Amann R."/>
            <person name="Jetten M.S.M."/>
            <person name="Mascher T."/>
            <person name="Medema M.H."/>
            <person name="Devos D.P."/>
            <person name="Kaster A.-K."/>
            <person name="Ovreas L."/>
            <person name="Rohde M."/>
            <person name="Galperin M.Y."/>
            <person name="Jogler C."/>
        </authorList>
    </citation>
    <scope>NUCLEOTIDE SEQUENCE [LARGE SCALE GENOMIC DNA]</scope>
    <source>
        <strain evidence="3 4">Mal48</strain>
    </source>
</reference>
<feature type="compositionally biased region" description="Polar residues" evidence="1">
    <location>
        <begin position="303"/>
        <end position="314"/>
    </location>
</feature>
<gene>
    <name evidence="3" type="ORF">Mal48_33510</name>
</gene>
<dbReference type="AlphaFoldDB" id="A0A517QR38"/>
<feature type="region of interest" description="Disordered" evidence="1">
    <location>
        <begin position="303"/>
        <end position="326"/>
    </location>
</feature>
<keyword evidence="2" id="KW-1133">Transmembrane helix</keyword>
<accession>A0A517QR38</accession>
<sequence>MLGLFGMLMLIVVSIEFTRKPENWHWFFSLGEDPVEVELKELSLDELDFQVLDEDRGTLPPDTFVAVADEPTIQLDEIGFNVKQIPPELLENVQDKRVGLLRSEQDAMDRVLKRVRALSQDELLDAADSEIGFRVVFTDSEKYRGRLIEVEGTLWRLQPYPFGDPDSTEDDLWQGWFFSSDSGKNPWVVFFAEKPDGIEVGEGVDRQIRTAGYFFKNYGYATEQGLHIAPMLIAKTLIVKPLPPATDATTENLNLYVFIFMVTIGVLFGLMIWWFVRSDRKFDKSHLAEIAESRHDASPEFITSLSDQAPSDPNQLVLPKGTDEEK</sequence>
<feature type="transmembrane region" description="Helical" evidence="2">
    <location>
        <begin position="255"/>
        <end position="276"/>
    </location>
</feature>
<keyword evidence="4" id="KW-1185">Reference proteome</keyword>
<evidence type="ECO:0000313" key="3">
    <source>
        <dbReference type="EMBL" id="QDT34091.1"/>
    </source>
</evidence>
<name>A0A517QR38_9PLAN</name>
<evidence type="ECO:0000256" key="2">
    <source>
        <dbReference type="SAM" id="Phobius"/>
    </source>
</evidence>
<protein>
    <submittedName>
        <fullName evidence="3">Uncharacterized protein</fullName>
    </submittedName>
</protein>